<keyword evidence="3" id="KW-1185">Reference proteome</keyword>
<dbReference type="InterPro" id="IPR049054">
    <property type="entry name" value="CN_hydtase_beta-like_N"/>
</dbReference>
<dbReference type="Gene3D" id="1.10.472.20">
    <property type="entry name" value="Nitrile hydratase, beta subunit"/>
    <property type="match status" value="1"/>
</dbReference>
<organism evidence="2 3">
    <name type="scientific">Nitratireductor arenosus</name>
    <dbReference type="NCBI Taxonomy" id="2682096"/>
    <lineage>
        <taxon>Bacteria</taxon>
        <taxon>Pseudomonadati</taxon>
        <taxon>Pseudomonadota</taxon>
        <taxon>Alphaproteobacteria</taxon>
        <taxon>Hyphomicrobiales</taxon>
        <taxon>Phyllobacteriaceae</taxon>
        <taxon>Nitratireductor</taxon>
    </lineage>
</organism>
<gene>
    <name evidence="2" type="ORF">GN330_08070</name>
</gene>
<dbReference type="Pfam" id="PF21006">
    <property type="entry name" value="NHase_beta_N"/>
    <property type="match status" value="1"/>
</dbReference>
<dbReference type="SUPFAM" id="SSF50090">
    <property type="entry name" value="Electron transport accessory proteins"/>
    <property type="match status" value="1"/>
</dbReference>
<feature type="domain" description="Nitrile hydratase beta subunit-like N-terminal" evidence="1">
    <location>
        <begin position="4"/>
        <end position="84"/>
    </location>
</feature>
<evidence type="ECO:0000313" key="3">
    <source>
        <dbReference type="Proteomes" id="UP000463224"/>
    </source>
</evidence>
<reference evidence="2 3" key="1">
    <citation type="submission" date="2019-12" db="EMBL/GenBank/DDBJ databases">
        <title>Nitratireductor arenosus sp. nov., Isolated from sea sand, Jeju island, South Korea.</title>
        <authorList>
            <person name="Kim W."/>
        </authorList>
    </citation>
    <scope>NUCLEOTIDE SEQUENCE [LARGE SCALE GENOMIC DNA]</scope>
    <source>
        <strain evidence="2 3">CAU 1489</strain>
    </source>
</reference>
<proteinExistence type="predicted"/>
<dbReference type="AlphaFoldDB" id="A0A844QD66"/>
<comment type="caution">
    <text evidence="2">The sequence shown here is derived from an EMBL/GenBank/DDBJ whole genome shotgun (WGS) entry which is preliminary data.</text>
</comment>
<dbReference type="RefSeq" id="WP_156712182.1">
    <property type="nucleotide sequence ID" value="NZ_WPHG01000002.1"/>
</dbReference>
<name>A0A844QD66_9HYPH</name>
<dbReference type="NCBIfam" id="TIGR03889">
    <property type="entry name" value="nitrile_acc"/>
    <property type="match status" value="1"/>
</dbReference>
<dbReference type="InterPro" id="IPR023808">
    <property type="entry name" value="Nitrile_Hydratase_acc_put"/>
</dbReference>
<dbReference type="Proteomes" id="UP000463224">
    <property type="component" value="Unassembled WGS sequence"/>
</dbReference>
<evidence type="ECO:0000313" key="2">
    <source>
        <dbReference type="EMBL" id="MVA97202.1"/>
    </source>
</evidence>
<protein>
    <submittedName>
        <fullName evidence="2">Nitrile hydratase accessory protein</fullName>
    </submittedName>
</protein>
<accession>A0A844QD66</accession>
<sequence length="108" mass="11276">MSGEENSFAEPWQAQAFALALALQDKGLVSPGEWAAALGRERARVGVAADGSDYYHGVVAALEALLAEKGLADHARLAELAAAWHRAARATPHGAPILLENDPVGQHG</sequence>
<evidence type="ECO:0000259" key="1">
    <source>
        <dbReference type="Pfam" id="PF21006"/>
    </source>
</evidence>
<dbReference type="InterPro" id="IPR042262">
    <property type="entry name" value="CN_hydtase_beta_C"/>
</dbReference>
<dbReference type="InterPro" id="IPR008990">
    <property type="entry name" value="Elect_transpt_acc-like_dom_sf"/>
</dbReference>
<dbReference type="EMBL" id="WPHG01000002">
    <property type="protein sequence ID" value="MVA97202.1"/>
    <property type="molecule type" value="Genomic_DNA"/>
</dbReference>